<dbReference type="Proteomes" id="UP000826722">
    <property type="component" value="Chromosome"/>
</dbReference>
<dbReference type="SUPFAM" id="SSF51556">
    <property type="entry name" value="Metallo-dependent hydrolases"/>
    <property type="match status" value="1"/>
</dbReference>
<dbReference type="EMBL" id="AP024110">
    <property type="protein sequence ID" value="BCM25404.1"/>
    <property type="molecule type" value="Genomic_DNA"/>
</dbReference>
<dbReference type="FunFam" id="3.20.20.140:FF:000005">
    <property type="entry name" value="TatD family hydrolase"/>
    <property type="match status" value="1"/>
</dbReference>
<evidence type="ECO:0000256" key="4">
    <source>
        <dbReference type="PIRSR" id="PIRSR005902-1"/>
    </source>
</evidence>
<dbReference type="PANTHER" id="PTHR46124">
    <property type="entry name" value="D-AMINOACYL-TRNA DEACYLASE"/>
    <property type="match status" value="1"/>
</dbReference>
<feature type="binding site" evidence="4">
    <location>
        <position position="137"/>
    </location>
    <ligand>
        <name>a divalent metal cation</name>
        <dbReference type="ChEBI" id="CHEBI:60240"/>
        <label>2</label>
    </ligand>
</feature>
<dbReference type="Pfam" id="PF01026">
    <property type="entry name" value="TatD_DNase"/>
    <property type="match status" value="1"/>
</dbReference>
<evidence type="ECO:0000256" key="2">
    <source>
        <dbReference type="ARBA" id="ARBA00022723"/>
    </source>
</evidence>
<dbReference type="PANTHER" id="PTHR46124:SF2">
    <property type="entry name" value="D-AMINOACYL-TRNA DEACYLASE"/>
    <property type="match status" value="1"/>
</dbReference>
<keyword evidence="2 4" id="KW-0479">Metal-binding</keyword>
<dbReference type="PIRSF" id="PIRSF005902">
    <property type="entry name" value="DNase_TatD"/>
    <property type="match status" value="1"/>
</dbReference>
<evidence type="ECO:0000313" key="5">
    <source>
        <dbReference type="EMBL" id="BCM25404.1"/>
    </source>
</evidence>
<accession>A0A8D5GEU0</accession>
<dbReference type="Gene3D" id="3.20.20.140">
    <property type="entry name" value="Metal-dependent hydrolases"/>
    <property type="match status" value="1"/>
</dbReference>
<evidence type="ECO:0000313" key="6">
    <source>
        <dbReference type="Proteomes" id="UP000826722"/>
    </source>
</evidence>
<keyword evidence="6" id="KW-1185">Reference proteome</keyword>
<feature type="binding site" evidence="4">
    <location>
        <position position="160"/>
    </location>
    <ligand>
        <name>a divalent metal cation</name>
        <dbReference type="ChEBI" id="CHEBI:60240"/>
        <label>2</label>
    </ligand>
</feature>
<sequence>MLIDTHCHLDASEFDADRNAVATLALQNGVELIVVPAVMRSNFAVVQALASEYPHCAYALGIHPLYVDQSQESDLALLRVTIEQSLATQNQPVAVGEIGLDFFVDQATQNGGRERQEYFFSEQLKVARDFDLPVILHVRRSVDDVLKHLRRIKVSGGIAHAFNGSFQQANEFIRLGFKLGFGGAMTYPRALKIRELATTLPVEAVVLETDAPDIPPEWLGHHGRNSPHELLRISEVFGQLRGLNSAQVADITTKNALQVLPKLAQLCTPPQVLL</sequence>
<feature type="binding site" evidence="4">
    <location>
        <position position="97"/>
    </location>
    <ligand>
        <name>a divalent metal cation</name>
        <dbReference type="ChEBI" id="CHEBI:60240"/>
        <label>1</label>
    </ligand>
</feature>
<evidence type="ECO:0000256" key="1">
    <source>
        <dbReference type="ARBA" id="ARBA00009275"/>
    </source>
</evidence>
<dbReference type="CDD" id="cd01310">
    <property type="entry name" value="TatD_DNAse"/>
    <property type="match status" value="1"/>
</dbReference>
<comment type="similarity">
    <text evidence="1">Belongs to the metallo-dependent hydrolases superfamily. TatD-type hydrolase family.</text>
</comment>
<feature type="binding site" evidence="4">
    <location>
        <position position="210"/>
    </location>
    <ligand>
        <name>a divalent metal cation</name>
        <dbReference type="ChEBI" id="CHEBI:60240"/>
        <label>1</label>
    </ligand>
</feature>
<dbReference type="GO" id="GO:0016788">
    <property type="term" value="F:hydrolase activity, acting on ester bonds"/>
    <property type="evidence" value="ECO:0007669"/>
    <property type="project" value="InterPro"/>
</dbReference>
<dbReference type="AlphaFoldDB" id="A0A8D5GEU0"/>
<reference evidence="5" key="1">
    <citation type="journal article" date="2021" name="Arch. Microbiol.">
        <title>Methyloradius palustris gen. nov., sp. nov., a methanol-oxidizing bacterium isolated from snow.</title>
        <authorList>
            <person name="Miyadera T."/>
            <person name="Kojima H."/>
            <person name="Fukui M."/>
        </authorList>
    </citation>
    <scope>NUCLEOTIDE SEQUENCE</scope>
    <source>
        <strain evidence="5">Zm11</strain>
    </source>
</reference>
<organism evidence="5 6">
    <name type="scientific">Methyloradius palustris</name>
    <dbReference type="NCBI Taxonomy" id="2778876"/>
    <lineage>
        <taxon>Bacteria</taxon>
        <taxon>Pseudomonadati</taxon>
        <taxon>Pseudomonadota</taxon>
        <taxon>Betaproteobacteria</taxon>
        <taxon>Nitrosomonadales</taxon>
        <taxon>Methylophilaceae</taxon>
        <taxon>Methyloradius</taxon>
    </lineage>
</organism>
<dbReference type="PROSITE" id="PS01137">
    <property type="entry name" value="TATD_1"/>
    <property type="match status" value="1"/>
</dbReference>
<feature type="binding site" evidence="4">
    <location>
        <position position="6"/>
    </location>
    <ligand>
        <name>a divalent metal cation</name>
        <dbReference type="ChEBI" id="CHEBI:60240"/>
        <label>1</label>
    </ligand>
</feature>
<evidence type="ECO:0000256" key="3">
    <source>
        <dbReference type="ARBA" id="ARBA00022801"/>
    </source>
</evidence>
<dbReference type="InterPro" id="IPR001130">
    <property type="entry name" value="TatD-like"/>
</dbReference>
<proteinExistence type="inferred from homology"/>
<dbReference type="GO" id="GO:0046872">
    <property type="term" value="F:metal ion binding"/>
    <property type="evidence" value="ECO:0007669"/>
    <property type="project" value="UniProtKB-KW"/>
</dbReference>
<protein>
    <submittedName>
        <fullName evidence="5">Deoxyribonuclease</fullName>
    </submittedName>
</protein>
<keyword evidence="3" id="KW-0378">Hydrolase</keyword>
<name>A0A8D5GEU0_9PROT</name>
<dbReference type="KEGG" id="mpau:ZMTM_16630"/>
<dbReference type="RefSeq" id="WP_221763495.1">
    <property type="nucleotide sequence ID" value="NZ_AP024110.1"/>
</dbReference>
<gene>
    <name evidence="5" type="ORF">ZMTM_16630</name>
</gene>
<dbReference type="InterPro" id="IPR018228">
    <property type="entry name" value="DNase_TatD-rel_CS"/>
</dbReference>
<dbReference type="InterPro" id="IPR032466">
    <property type="entry name" value="Metal_Hydrolase"/>
</dbReference>
<feature type="binding site" evidence="4">
    <location>
        <position position="8"/>
    </location>
    <ligand>
        <name>a divalent metal cation</name>
        <dbReference type="ChEBI" id="CHEBI:60240"/>
        <label>1</label>
    </ligand>
</feature>